<reference evidence="5 7" key="1">
    <citation type="submission" date="2019-03" db="EMBL/GenBank/DDBJ databases">
        <title>Genomic Encyclopedia of Type Strains, Phase IV (KMG-IV): sequencing the most valuable type-strain genomes for metagenomic binning, comparative biology and taxonomic classification.</title>
        <authorList>
            <person name="Goeker M."/>
        </authorList>
    </citation>
    <scope>NUCLEOTIDE SEQUENCE [LARGE SCALE GENOMIC DNA]</scope>
    <source>
        <strain evidence="5 7">DSM 12034</strain>
    </source>
</reference>
<dbReference type="EC" id="3.1.-.-" evidence="6"/>
<dbReference type="PANTHER" id="PTHR46124:SF2">
    <property type="entry name" value="D-AMINOACYL-TRNA DEACYLASE"/>
    <property type="match status" value="1"/>
</dbReference>
<dbReference type="InterPro" id="IPR001130">
    <property type="entry name" value="TatD-like"/>
</dbReference>
<evidence type="ECO:0000313" key="5">
    <source>
        <dbReference type="EMBL" id="TCS95292.1"/>
    </source>
</evidence>
<dbReference type="PIRSF" id="PIRSF005902">
    <property type="entry name" value="DNase_TatD"/>
    <property type="match status" value="1"/>
</dbReference>
<feature type="binding site" evidence="4">
    <location>
        <position position="6"/>
    </location>
    <ligand>
        <name>a divalent metal cation</name>
        <dbReference type="ChEBI" id="CHEBI:60240"/>
        <label>1</label>
    </ligand>
</feature>
<dbReference type="AlphaFoldDB" id="A0A4R3L745"/>
<comment type="caution">
    <text evidence="5">The sequence shown here is derived from an EMBL/GenBank/DDBJ whole genome shotgun (WGS) entry which is preliminary data.</text>
</comment>
<feature type="binding site" evidence="4">
    <location>
        <position position="135"/>
    </location>
    <ligand>
        <name>a divalent metal cation</name>
        <dbReference type="ChEBI" id="CHEBI:60240"/>
        <label>2</label>
    </ligand>
</feature>
<accession>A0A4R3L745</accession>
<proteinExistence type="inferred from homology"/>
<feature type="binding site" evidence="4">
    <location>
        <position position="163"/>
    </location>
    <ligand>
        <name>a divalent metal cation</name>
        <dbReference type="ChEBI" id="CHEBI:60240"/>
        <label>2</label>
    </ligand>
</feature>
<feature type="binding site" evidence="4">
    <location>
        <position position="95"/>
    </location>
    <ligand>
        <name>a divalent metal cation</name>
        <dbReference type="ChEBI" id="CHEBI:60240"/>
        <label>1</label>
    </ligand>
</feature>
<dbReference type="PANTHER" id="PTHR46124">
    <property type="entry name" value="D-AMINOACYL-TRNA DEACYLASE"/>
    <property type="match status" value="1"/>
</dbReference>
<dbReference type="RefSeq" id="WP_132963342.1">
    <property type="nucleotide sequence ID" value="NZ_DAIPFN010000029.1"/>
</dbReference>
<dbReference type="OrthoDB" id="9810005at2"/>
<gene>
    <name evidence="6" type="primary">yjjV</name>
    <name evidence="5" type="ORF">EDC36_11541</name>
    <name evidence="6" type="ORF">Tigna_02096</name>
</gene>
<reference evidence="6 8" key="2">
    <citation type="submission" date="2019-07" db="EMBL/GenBank/DDBJ databases">
        <title>Tepidimonas ignava SPS-1037 draft genome.</title>
        <authorList>
            <person name="Da Costa M.S."/>
            <person name="Froufe H.J.C."/>
            <person name="Egas C."/>
            <person name="Albuquerque L."/>
        </authorList>
    </citation>
    <scope>NUCLEOTIDE SEQUENCE [LARGE SCALE GENOMIC DNA]</scope>
    <source>
        <strain evidence="6 8">SPS-1037</strain>
    </source>
</reference>
<sequence length="286" mass="30629">MWIDTHCHLDAPEFGPDAEAERARARAAGVAWCVLPAVQAADFERVRALAHATGDVYALGIHPLYVPQAHDDDLRRLDDALQRWGDDPRLVAVGEIGLDFWVPALCTEAMRARQQHFYRAQLRLAQRHGLPVIVHVRRSADALLAGLRAQAAAGRPVLGGIAHAFNGSVQQAMAFVALGFKLGFGGAATFETARRLRALWAAAPADAIVLETDAPDIPPQWLYVPAHARAAGRPQGRNSPAELPRIGAALAPLRGLELAALAALTSVNARAALPRLAALARQEGMP</sequence>
<keyword evidence="8" id="KW-1185">Reference proteome</keyword>
<organism evidence="5 7">
    <name type="scientific">Tepidimonas ignava</name>
    <dbReference type="NCBI Taxonomy" id="114249"/>
    <lineage>
        <taxon>Bacteria</taxon>
        <taxon>Pseudomonadati</taxon>
        <taxon>Pseudomonadota</taxon>
        <taxon>Betaproteobacteria</taxon>
        <taxon>Burkholderiales</taxon>
        <taxon>Tepidimonas</taxon>
    </lineage>
</organism>
<dbReference type="InterPro" id="IPR032466">
    <property type="entry name" value="Metal_Hydrolase"/>
</dbReference>
<evidence type="ECO:0000313" key="6">
    <source>
        <dbReference type="EMBL" id="TSE19769.1"/>
    </source>
</evidence>
<dbReference type="Pfam" id="PF01026">
    <property type="entry name" value="TatD_DNase"/>
    <property type="match status" value="1"/>
</dbReference>
<comment type="similarity">
    <text evidence="1">Belongs to the metallo-dependent hydrolases superfamily. TatD-type hydrolase family.</text>
</comment>
<keyword evidence="2 4" id="KW-0479">Metal-binding</keyword>
<dbReference type="GO" id="GO:0046872">
    <property type="term" value="F:metal ion binding"/>
    <property type="evidence" value="ECO:0007669"/>
    <property type="project" value="UniProtKB-KW"/>
</dbReference>
<name>A0A4R3L745_9BURK</name>
<dbReference type="Gene3D" id="3.20.20.140">
    <property type="entry name" value="Metal-dependent hydrolases"/>
    <property type="match status" value="1"/>
</dbReference>
<feature type="binding site" evidence="4">
    <location>
        <position position="213"/>
    </location>
    <ligand>
        <name>a divalent metal cation</name>
        <dbReference type="ChEBI" id="CHEBI:60240"/>
        <label>1</label>
    </ligand>
</feature>
<evidence type="ECO:0000313" key="7">
    <source>
        <dbReference type="Proteomes" id="UP000295536"/>
    </source>
</evidence>
<dbReference type="CDD" id="cd01310">
    <property type="entry name" value="TatD_DNAse"/>
    <property type="match status" value="1"/>
</dbReference>
<protein>
    <submittedName>
        <fullName evidence="6">Metal-dependent hydrolase YjjV</fullName>
        <ecNumber evidence="6">3.1.-.-</ecNumber>
    </submittedName>
    <submittedName>
        <fullName evidence="5">TatD DNase family protein</fullName>
    </submittedName>
</protein>
<evidence type="ECO:0000313" key="8">
    <source>
        <dbReference type="Proteomes" id="UP000315577"/>
    </source>
</evidence>
<dbReference type="EMBL" id="VJNC01000015">
    <property type="protein sequence ID" value="TSE19769.1"/>
    <property type="molecule type" value="Genomic_DNA"/>
</dbReference>
<dbReference type="FunFam" id="3.20.20.140:FF:000005">
    <property type="entry name" value="TatD family hydrolase"/>
    <property type="match status" value="1"/>
</dbReference>
<dbReference type="Proteomes" id="UP000315577">
    <property type="component" value="Unassembled WGS sequence"/>
</dbReference>
<evidence type="ECO:0000256" key="1">
    <source>
        <dbReference type="ARBA" id="ARBA00009275"/>
    </source>
</evidence>
<evidence type="ECO:0000256" key="3">
    <source>
        <dbReference type="ARBA" id="ARBA00022801"/>
    </source>
</evidence>
<evidence type="ECO:0000256" key="4">
    <source>
        <dbReference type="PIRSR" id="PIRSR005902-1"/>
    </source>
</evidence>
<dbReference type="Proteomes" id="UP000295536">
    <property type="component" value="Unassembled WGS sequence"/>
</dbReference>
<keyword evidence="3 6" id="KW-0378">Hydrolase</keyword>
<feature type="binding site" evidence="4">
    <location>
        <position position="8"/>
    </location>
    <ligand>
        <name>a divalent metal cation</name>
        <dbReference type="ChEBI" id="CHEBI:60240"/>
        <label>1</label>
    </ligand>
</feature>
<evidence type="ECO:0000256" key="2">
    <source>
        <dbReference type="ARBA" id="ARBA00022723"/>
    </source>
</evidence>
<dbReference type="GO" id="GO:0016788">
    <property type="term" value="F:hydrolase activity, acting on ester bonds"/>
    <property type="evidence" value="ECO:0007669"/>
    <property type="project" value="InterPro"/>
</dbReference>
<dbReference type="SUPFAM" id="SSF51556">
    <property type="entry name" value="Metallo-dependent hydrolases"/>
    <property type="match status" value="1"/>
</dbReference>
<dbReference type="EMBL" id="SMAH01000015">
    <property type="protein sequence ID" value="TCS95292.1"/>
    <property type="molecule type" value="Genomic_DNA"/>
</dbReference>